<feature type="repeat" description="PPR" evidence="2">
    <location>
        <begin position="280"/>
        <end position="314"/>
    </location>
</feature>
<dbReference type="Proteomes" id="UP001293254">
    <property type="component" value="Unassembled WGS sequence"/>
</dbReference>
<reference evidence="4" key="2">
    <citation type="journal article" date="2024" name="Plant">
        <title>Genomic evolution and insights into agronomic trait innovations of Sesamum species.</title>
        <authorList>
            <person name="Miao H."/>
            <person name="Wang L."/>
            <person name="Qu L."/>
            <person name="Liu H."/>
            <person name="Sun Y."/>
            <person name="Le M."/>
            <person name="Wang Q."/>
            <person name="Wei S."/>
            <person name="Zheng Y."/>
            <person name="Lin W."/>
            <person name="Duan Y."/>
            <person name="Cao H."/>
            <person name="Xiong S."/>
            <person name="Wang X."/>
            <person name="Wei L."/>
            <person name="Li C."/>
            <person name="Ma Q."/>
            <person name="Ju M."/>
            <person name="Zhao R."/>
            <person name="Li G."/>
            <person name="Mu C."/>
            <person name="Tian Q."/>
            <person name="Mei H."/>
            <person name="Zhang T."/>
            <person name="Gao T."/>
            <person name="Zhang H."/>
        </authorList>
    </citation>
    <scope>NUCLEOTIDE SEQUENCE</scope>
    <source>
        <strain evidence="4">3651</strain>
    </source>
</reference>
<feature type="repeat" description="PPR" evidence="2">
    <location>
        <begin position="457"/>
        <end position="487"/>
    </location>
</feature>
<keyword evidence="1" id="KW-0677">Repeat</keyword>
<dbReference type="Gene3D" id="1.25.40.10">
    <property type="entry name" value="Tetratricopeptide repeat domain"/>
    <property type="match status" value="3"/>
</dbReference>
<organism evidence="4 5">
    <name type="scientific">Sesamum alatum</name>
    <dbReference type="NCBI Taxonomy" id="300844"/>
    <lineage>
        <taxon>Eukaryota</taxon>
        <taxon>Viridiplantae</taxon>
        <taxon>Streptophyta</taxon>
        <taxon>Embryophyta</taxon>
        <taxon>Tracheophyta</taxon>
        <taxon>Spermatophyta</taxon>
        <taxon>Magnoliopsida</taxon>
        <taxon>eudicotyledons</taxon>
        <taxon>Gunneridae</taxon>
        <taxon>Pentapetalae</taxon>
        <taxon>asterids</taxon>
        <taxon>lamiids</taxon>
        <taxon>Lamiales</taxon>
        <taxon>Pedaliaceae</taxon>
        <taxon>Sesamum</taxon>
    </lineage>
</organism>
<gene>
    <name evidence="4" type="ORF">Salat_2166300</name>
</gene>
<evidence type="ECO:0000313" key="4">
    <source>
        <dbReference type="EMBL" id="KAK4417536.1"/>
    </source>
</evidence>
<dbReference type="InterPro" id="IPR057027">
    <property type="entry name" value="TPR_mt"/>
</dbReference>
<sequence>MRNQLLRLLLLRAHASSQSRISQVQHLRSFTSPLLHPRAPCVTLEPFALRRHFASSPELAVEPPKPPSDQAILLGDVFAEPGKSNDEIKLDLDHKNVVVTHDLILSVLKNPNTAPDVAKRIFDWVLETQGEKLSSKSYNLMLGILGGNGFVKETWDMIGIMKKKGYGVLKGAFTRISEKFEKDGLTDDVEKLKDLYARGSASCEKNDAIGENAFEEVCSRVSKIIRREVWGDDVEKQLQELDVEFSSDLITRVLGNLEMEPNKALIFFRWVQESGSFKHDQRSFNAMARVLSKEEHTQKFWRVVNEMRSEGHDMERETYVNILERFVKRKMLQDAVDLYEFAMLGGNKPSVQDCTFLLKKIVVSKELDMDLFLKVVRVFKANGNVLTNANLDAVIKSLTSVGRMTEWNRILVAMEEAGYVPSGSSRSNIAFKLSRGGKTGEATEFVEKMVASEHSSDYSIWMSLIKGYCVARDLDEACNSFRKMVDKEGASSAGPALELLVGTYCRKNRPLDAYKFLMEMVNDKGLRPWHTTCKALNSKLLAKKHFKEALDVMNMMKHQDYPPDLDSFIGYLSRTGSAEDAVTFSQAMTSKRFPATSVFLQLFEAYLKAGRRSEAQDFLSKCPRHIKNHADVLNLFCSTKSGVTRTAAVAV</sequence>
<evidence type="ECO:0000256" key="2">
    <source>
        <dbReference type="PROSITE-ProRule" id="PRU00708"/>
    </source>
</evidence>
<evidence type="ECO:0000313" key="5">
    <source>
        <dbReference type="Proteomes" id="UP001293254"/>
    </source>
</evidence>
<evidence type="ECO:0000259" key="3">
    <source>
        <dbReference type="Pfam" id="PF23276"/>
    </source>
</evidence>
<dbReference type="PANTHER" id="PTHR47003:SF3">
    <property type="entry name" value="SMALL RIBOSOMAL SUBUNIT PROTEIN MS81 (RPPR8)"/>
    <property type="match status" value="1"/>
</dbReference>
<accession>A0AAE1XT46</accession>
<feature type="domain" description="Pentatricopeptide repeat-containing protein-mitochondrial" evidence="3">
    <location>
        <begin position="365"/>
        <end position="483"/>
    </location>
</feature>
<dbReference type="GO" id="GO:0008380">
    <property type="term" value="P:RNA splicing"/>
    <property type="evidence" value="ECO:0007669"/>
    <property type="project" value="InterPro"/>
</dbReference>
<keyword evidence="5" id="KW-1185">Reference proteome</keyword>
<dbReference type="PROSITE" id="PS51375">
    <property type="entry name" value="PPR"/>
    <property type="match status" value="2"/>
</dbReference>
<reference evidence="4" key="1">
    <citation type="submission" date="2020-06" db="EMBL/GenBank/DDBJ databases">
        <authorList>
            <person name="Li T."/>
            <person name="Hu X."/>
            <person name="Zhang T."/>
            <person name="Song X."/>
            <person name="Zhang H."/>
            <person name="Dai N."/>
            <person name="Sheng W."/>
            <person name="Hou X."/>
            <person name="Wei L."/>
        </authorList>
    </citation>
    <scope>NUCLEOTIDE SEQUENCE</scope>
    <source>
        <strain evidence="4">3651</strain>
        <tissue evidence="4">Leaf</tissue>
    </source>
</reference>
<dbReference type="PANTHER" id="PTHR47003">
    <property type="entry name" value="OS01G0970900 PROTEIN"/>
    <property type="match status" value="1"/>
</dbReference>
<dbReference type="InterPro" id="IPR011990">
    <property type="entry name" value="TPR-like_helical_dom_sf"/>
</dbReference>
<dbReference type="Pfam" id="PF23276">
    <property type="entry name" value="TPR_24"/>
    <property type="match status" value="1"/>
</dbReference>
<proteinExistence type="predicted"/>
<name>A0AAE1XT46_9LAMI</name>
<dbReference type="NCBIfam" id="TIGR00756">
    <property type="entry name" value="PPR"/>
    <property type="match status" value="1"/>
</dbReference>
<protein>
    <submittedName>
        <fullName evidence="4">Pentatricopeptide repeat-containing protein, mitochondrial</fullName>
    </submittedName>
</protein>
<dbReference type="InterPro" id="IPR002885">
    <property type="entry name" value="PPR_rpt"/>
</dbReference>
<dbReference type="Pfam" id="PF01535">
    <property type="entry name" value="PPR"/>
    <property type="match status" value="2"/>
</dbReference>
<dbReference type="AlphaFoldDB" id="A0AAE1XT46"/>
<comment type="caution">
    <text evidence="4">The sequence shown here is derived from an EMBL/GenBank/DDBJ whole genome shotgun (WGS) entry which is preliminary data.</text>
</comment>
<dbReference type="InterPro" id="IPR044578">
    <property type="entry name" value="BIR6-like"/>
</dbReference>
<dbReference type="EMBL" id="JACGWO010000009">
    <property type="protein sequence ID" value="KAK4417536.1"/>
    <property type="molecule type" value="Genomic_DNA"/>
</dbReference>
<evidence type="ECO:0000256" key="1">
    <source>
        <dbReference type="ARBA" id="ARBA00022737"/>
    </source>
</evidence>